<accession>A0ABP7FN93</accession>
<comment type="caution">
    <text evidence="1">The sequence shown here is derived from an EMBL/GenBank/DDBJ whole genome shotgun (WGS) entry which is preliminary data.</text>
</comment>
<evidence type="ECO:0000313" key="1">
    <source>
        <dbReference type="EMBL" id="GAA3744167.1"/>
    </source>
</evidence>
<evidence type="ECO:0000313" key="2">
    <source>
        <dbReference type="Proteomes" id="UP001500908"/>
    </source>
</evidence>
<sequence>MLWNSAYVGKHRKESWPYDELSVASIRFVSVDVTNVCGHSSGVGPGLRVCLEVLEITVTSPRH</sequence>
<dbReference type="EMBL" id="BAABDD010000009">
    <property type="protein sequence ID" value="GAA3744167.1"/>
    <property type="molecule type" value="Genomic_DNA"/>
</dbReference>
<name>A0ABP7FN93_9ACTN</name>
<reference evidence="2" key="1">
    <citation type="journal article" date="2019" name="Int. J. Syst. Evol. Microbiol.">
        <title>The Global Catalogue of Microorganisms (GCM) 10K type strain sequencing project: providing services to taxonomists for standard genome sequencing and annotation.</title>
        <authorList>
            <consortium name="The Broad Institute Genomics Platform"/>
            <consortium name="The Broad Institute Genome Sequencing Center for Infectious Disease"/>
            <person name="Wu L."/>
            <person name="Ma J."/>
        </authorList>
    </citation>
    <scope>NUCLEOTIDE SEQUENCE [LARGE SCALE GENOMIC DNA]</scope>
    <source>
        <strain evidence="2">JCM 17137</strain>
    </source>
</reference>
<protein>
    <submittedName>
        <fullName evidence="1">Uncharacterized protein</fullName>
    </submittedName>
</protein>
<proteinExistence type="predicted"/>
<gene>
    <name evidence="1" type="ORF">GCM10022402_24810</name>
</gene>
<dbReference type="Proteomes" id="UP001500908">
    <property type="component" value="Unassembled WGS sequence"/>
</dbReference>
<dbReference type="RefSeq" id="WP_344971093.1">
    <property type="nucleotide sequence ID" value="NZ_BAABDD010000009.1"/>
</dbReference>
<organism evidence="1 2">
    <name type="scientific">Salinactinospora qingdaonensis</name>
    <dbReference type="NCBI Taxonomy" id="702744"/>
    <lineage>
        <taxon>Bacteria</taxon>
        <taxon>Bacillati</taxon>
        <taxon>Actinomycetota</taxon>
        <taxon>Actinomycetes</taxon>
        <taxon>Streptosporangiales</taxon>
        <taxon>Nocardiopsidaceae</taxon>
        <taxon>Salinactinospora</taxon>
    </lineage>
</organism>
<keyword evidence="2" id="KW-1185">Reference proteome</keyword>